<keyword evidence="3 19" id="KW-0723">Serine/threonine-protein kinase</keyword>
<dbReference type="InterPro" id="IPR001480">
    <property type="entry name" value="Bulb-type_lectin_dom"/>
</dbReference>
<feature type="domain" description="Apple" evidence="25">
    <location>
        <begin position="344"/>
        <end position="425"/>
    </location>
</feature>
<comment type="catalytic activity">
    <reaction evidence="18 19">
        <text>L-seryl-[protein] + ATP = O-phospho-L-seryl-[protein] + ADP + H(+)</text>
        <dbReference type="Rhea" id="RHEA:17989"/>
        <dbReference type="Rhea" id="RHEA-COMP:9863"/>
        <dbReference type="Rhea" id="RHEA-COMP:11604"/>
        <dbReference type="ChEBI" id="CHEBI:15378"/>
        <dbReference type="ChEBI" id="CHEBI:29999"/>
        <dbReference type="ChEBI" id="CHEBI:30616"/>
        <dbReference type="ChEBI" id="CHEBI:83421"/>
        <dbReference type="ChEBI" id="CHEBI:456216"/>
        <dbReference type="EC" id="2.7.11.1"/>
    </reaction>
</comment>
<dbReference type="KEGG" id="csav:115707417"/>
<keyword evidence="13 21" id="KW-0472">Membrane</keyword>
<dbReference type="GO" id="GO:0048544">
    <property type="term" value="P:recognition of pollen"/>
    <property type="evidence" value="ECO:0007669"/>
    <property type="project" value="InterPro"/>
</dbReference>
<dbReference type="PROSITE" id="PS50011">
    <property type="entry name" value="PROTEIN_KINASE_DOM"/>
    <property type="match status" value="1"/>
</dbReference>
<dbReference type="InterPro" id="IPR001245">
    <property type="entry name" value="Ser-Thr/Tyr_kinase_cat_dom"/>
</dbReference>
<keyword evidence="12 21" id="KW-1133">Transmembrane helix</keyword>
<dbReference type="InterPro" id="IPR011009">
    <property type="entry name" value="Kinase-like_dom_sf"/>
</dbReference>
<dbReference type="OrthoDB" id="1933550at2759"/>
<dbReference type="Gene3D" id="2.90.10.10">
    <property type="entry name" value="Bulb-type lectin domain"/>
    <property type="match status" value="1"/>
</dbReference>
<evidence type="ECO:0000259" key="23">
    <source>
        <dbReference type="PROSITE" id="PS50011"/>
    </source>
</evidence>
<keyword evidence="8" id="KW-0430">Lectin</keyword>
<comment type="catalytic activity">
    <reaction evidence="17 19">
        <text>L-threonyl-[protein] + ATP = O-phospho-L-threonyl-[protein] + ADP + H(+)</text>
        <dbReference type="Rhea" id="RHEA:46608"/>
        <dbReference type="Rhea" id="RHEA-COMP:11060"/>
        <dbReference type="Rhea" id="RHEA-COMP:11605"/>
        <dbReference type="ChEBI" id="CHEBI:15378"/>
        <dbReference type="ChEBI" id="CHEBI:30013"/>
        <dbReference type="ChEBI" id="CHEBI:30616"/>
        <dbReference type="ChEBI" id="CHEBI:61977"/>
        <dbReference type="ChEBI" id="CHEBI:456216"/>
        <dbReference type="EC" id="2.7.11.1"/>
    </reaction>
</comment>
<feature type="domain" description="Protein kinase" evidence="23">
    <location>
        <begin position="521"/>
        <end position="796"/>
    </location>
</feature>
<evidence type="ECO:0000256" key="6">
    <source>
        <dbReference type="ARBA" id="ARBA00022692"/>
    </source>
</evidence>
<dbReference type="PROSITE" id="PS50948">
    <property type="entry name" value="PAN"/>
    <property type="match status" value="1"/>
</dbReference>
<dbReference type="SUPFAM" id="SSF51110">
    <property type="entry name" value="alpha-D-mannose-specific plant lectins"/>
    <property type="match status" value="1"/>
</dbReference>
<dbReference type="Proteomes" id="UP000596661">
    <property type="component" value="Chromosome 2"/>
</dbReference>
<dbReference type="InterPro" id="IPR036426">
    <property type="entry name" value="Bulb-type_lectin_dom_sf"/>
</dbReference>
<keyword evidence="10 19" id="KW-0418">Kinase</keyword>
<dbReference type="SMART" id="SM00108">
    <property type="entry name" value="B_lectin"/>
    <property type="match status" value="1"/>
</dbReference>
<evidence type="ECO:0000256" key="5">
    <source>
        <dbReference type="ARBA" id="ARBA00022679"/>
    </source>
</evidence>
<dbReference type="Gramene" id="evm.model.02.2830">
    <property type="protein sequence ID" value="cds.evm.model.02.2830"/>
    <property type="gene ID" value="evm.TU.02.2830"/>
</dbReference>
<dbReference type="FunFam" id="3.30.200.20:FF:000330">
    <property type="entry name" value="G-type lectin S-receptor-like serine/threonine-protein kinase At4g03230"/>
    <property type="match status" value="1"/>
</dbReference>
<dbReference type="Pfam" id="PF08276">
    <property type="entry name" value="PAN_2"/>
    <property type="match status" value="1"/>
</dbReference>
<dbReference type="SUPFAM" id="SSF56112">
    <property type="entry name" value="Protein kinase-like (PK-like)"/>
    <property type="match status" value="1"/>
</dbReference>
<name>A0A803NYW5_CANSA</name>
<keyword evidence="6 21" id="KW-0812">Transmembrane</keyword>
<dbReference type="PIRSF" id="PIRSF000641">
    <property type="entry name" value="SRK"/>
    <property type="match status" value="1"/>
</dbReference>
<dbReference type="InterPro" id="IPR021820">
    <property type="entry name" value="S-locus_recpt_kinase_C"/>
</dbReference>
<feature type="signal peptide" evidence="22">
    <location>
        <begin position="1"/>
        <end position="22"/>
    </location>
</feature>
<feature type="chain" id="PRO_5030918679" description="Receptor-like serine/threonine-protein kinase" evidence="22">
    <location>
        <begin position="23"/>
        <end position="833"/>
    </location>
</feature>
<comment type="similarity">
    <text evidence="19">Belongs to the protein kinase superfamily. Ser/Thr protein kinase family.</text>
</comment>
<evidence type="ECO:0000256" key="15">
    <source>
        <dbReference type="ARBA" id="ARBA00023170"/>
    </source>
</evidence>
<dbReference type="PROSITE" id="PS00108">
    <property type="entry name" value="PROTEIN_KINASE_ST"/>
    <property type="match status" value="1"/>
</dbReference>
<dbReference type="PANTHER" id="PTHR27002">
    <property type="entry name" value="RECEPTOR-LIKE SERINE/THREONINE-PROTEIN KINASE SD1-8"/>
    <property type="match status" value="1"/>
</dbReference>
<feature type="binding site" evidence="20">
    <location>
        <position position="549"/>
    </location>
    <ligand>
        <name>ATP</name>
        <dbReference type="ChEBI" id="CHEBI:30616"/>
    </ligand>
</feature>
<evidence type="ECO:0000256" key="4">
    <source>
        <dbReference type="ARBA" id="ARBA00022536"/>
    </source>
</evidence>
<dbReference type="EMBL" id="UZAU01000238">
    <property type="status" value="NOT_ANNOTATED_CDS"/>
    <property type="molecule type" value="Genomic_DNA"/>
</dbReference>
<dbReference type="PROSITE" id="PS00107">
    <property type="entry name" value="PROTEIN_KINASE_ATP"/>
    <property type="match status" value="1"/>
</dbReference>
<dbReference type="Pfam" id="PF07714">
    <property type="entry name" value="PK_Tyr_Ser-Thr"/>
    <property type="match status" value="1"/>
</dbReference>
<dbReference type="GeneID" id="115707417"/>
<evidence type="ECO:0000256" key="20">
    <source>
        <dbReference type="PROSITE-ProRule" id="PRU10141"/>
    </source>
</evidence>
<dbReference type="AlphaFoldDB" id="A0A803NYW5"/>
<evidence type="ECO:0000256" key="8">
    <source>
        <dbReference type="ARBA" id="ARBA00022734"/>
    </source>
</evidence>
<dbReference type="CDD" id="cd14066">
    <property type="entry name" value="STKc_IRAK"/>
    <property type="match status" value="1"/>
</dbReference>
<dbReference type="GO" id="GO:0004674">
    <property type="term" value="F:protein serine/threonine kinase activity"/>
    <property type="evidence" value="ECO:0007669"/>
    <property type="project" value="UniProtKB-KW"/>
</dbReference>
<evidence type="ECO:0000256" key="18">
    <source>
        <dbReference type="ARBA" id="ARBA00048679"/>
    </source>
</evidence>
<organism evidence="26 27">
    <name type="scientific">Cannabis sativa</name>
    <name type="common">Hemp</name>
    <name type="synonym">Marijuana</name>
    <dbReference type="NCBI Taxonomy" id="3483"/>
    <lineage>
        <taxon>Eukaryota</taxon>
        <taxon>Viridiplantae</taxon>
        <taxon>Streptophyta</taxon>
        <taxon>Embryophyta</taxon>
        <taxon>Tracheophyta</taxon>
        <taxon>Spermatophyta</taxon>
        <taxon>Magnoliopsida</taxon>
        <taxon>eudicotyledons</taxon>
        <taxon>Gunneridae</taxon>
        <taxon>Pentapetalae</taxon>
        <taxon>rosids</taxon>
        <taxon>fabids</taxon>
        <taxon>Rosales</taxon>
        <taxon>Cannabaceae</taxon>
        <taxon>Cannabis</taxon>
    </lineage>
</organism>
<evidence type="ECO:0000256" key="11">
    <source>
        <dbReference type="ARBA" id="ARBA00022840"/>
    </source>
</evidence>
<evidence type="ECO:0000256" key="21">
    <source>
        <dbReference type="SAM" id="Phobius"/>
    </source>
</evidence>
<gene>
    <name evidence="26" type="primary">LOC115707417</name>
</gene>
<evidence type="ECO:0000259" key="25">
    <source>
        <dbReference type="PROSITE" id="PS50948"/>
    </source>
</evidence>
<evidence type="ECO:0000256" key="13">
    <source>
        <dbReference type="ARBA" id="ARBA00023136"/>
    </source>
</evidence>
<dbReference type="OMA" id="GNCSLRM"/>
<dbReference type="FunFam" id="1.10.510.10:FF:000060">
    <property type="entry name" value="G-type lectin S-receptor-like serine/threonine-protein kinase"/>
    <property type="match status" value="1"/>
</dbReference>
<keyword evidence="15" id="KW-0675">Receptor</keyword>
<dbReference type="InterPro" id="IPR008271">
    <property type="entry name" value="Ser/Thr_kinase_AS"/>
</dbReference>
<protein>
    <recommendedName>
        <fullName evidence="19">Receptor-like serine/threonine-protein kinase</fullName>
        <ecNumber evidence="19">2.7.11.1</ecNumber>
    </recommendedName>
</protein>
<evidence type="ECO:0000256" key="9">
    <source>
        <dbReference type="ARBA" id="ARBA00022741"/>
    </source>
</evidence>
<dbReference type="EnsemblPlants" id="evm.model.02.2830">
    <property type="protein sequence ID" value="cds.evm.model.02.2830"/>
    <property type="gene ID" value="evm.TU.02.2830"/>
</dbReference>
<keyword evidence="14" id="KW-1015">Disulfide bond</keyword>
<evidence type="ECO:0000256" key="3">
    <source>
        <dbReference type="ARBA" id="ARBA00022527"/>
    </source>
</evidence>
<dbReference type="GO" id="GO:0030246">
    <property type="term" value="F:carbohydrate binding"/>
    <property type="evidence" value="ECO:0007669"/>
    <property type="project" value="UniProtKB-KW"/>
</dbReference>
<dbReference type="InterPro" id="IPR017441">
    <property type="entry name" value="Protein_kinase_ATP_BS"/>
</dbReference>
<dbReference type="CDD" id="cd00028">
    <property type="entry name" value="B_lectin"/>
    <property type="match status" value="1"/>
</dbReference>
<dbReference type="RefSeq" id="XP_030491235.1">
    <property type="nucleotide sequence ID" value="XM_030635375.2"/>
</dbReference>
<sequence length="833" mass="92263">MNYAKIFLKSVFTVLLLHYCSASDSITVDQPIKDDGTVLVSNGGTFALGFFSPGKSSSRYLGIWFNFSNATIVWVANRDSPINDTTGVLSIDEAQRNLVLNDGQNVLHWSTNISSSSTNKISAQILDSGNLILLQEDNKKVIWQSFDHPTHALLSGLKLGLNLKTGLNRFITSWKSKDDPGTGNCSLRMVPNGSPQLILYKDRTKWWRAGHWNGLQWSGIPALSALPRSSFFNISFVNDQDEITVMWSVLDPSIFTYITVDGSGSILQFAWQQQQHRWVQIYNAPVDTCDNYAKCGPYGKCDLYNTSGFDCGCLPGYDPVLPQDWALRDNAGGCGKKQGALSMCGNGEGFVKLASVKVPDAATAVVEQSLSLNECREKCLRNCSCMAYGLADVRNGGSGCMTWDGPLMDMKQFLEGGQDLFVRVDAIELAKYSKSDALSPKWILSIVGLSVTAAVLLIASVLYCLKQRKRKDVVLGQPSTMLNDISGSLMRFENSPSKTSREKTDVLFFDFSTVAAATDNFSPVNMLGYGGFGSVYKGVLADGQELAVKRLSQFSGQGVEEFKNEVLLIAKLQHRNLVRLLGCCIHKEEKMLMYEYMSNKSLDLVLFDKNKKSLLDWRKRSHVIIGIARGLLYLHHDSRLKIIHRDLKASNVLLDTTMNPKISDFGMARMFGDDQIEANTTKVVGTYGYMSPEYAMEGLYSIKSDVFSFGVLTLEIITGKKNSHFNEVSSLNLVGQIWDLWIEGKVLEIIDESLAEPYPSEQVLRCIQIGLLCVQELAVDRPTMLEVVFMLGHETPLQSPKRPAFIFKNTGSDTSTSKGVSVNDITVTVLEAR</sequence>
<dbReference type="EC" id="2.7.11.1" evidence="19"/>
<dbReference type="InterPro" id="IPR003609">
    <property type="entry name" value="Pan_app"/>
</dbReference>
<evidence type="ECO:0000256" key="16">
    <source>
        <dbReference type="ARBA" id="ARBA00023180"/>
    </source>
</evidence>
<dbReference type="SMART" id="SM00220">
    <property type="entry name" value="S_TKc"/>
    <property type="match status" value="1"/>
</dbReference>
<dbReference type="Pfam" id="PF11883">
    <property type="entry name" value="DUF3403"/>
    <property type="match status" value="1"/>
</dbReference>
<keyword evidence="9 19" id="KW-0547">Nucleotide-binding</keyword>
<keyword evidence="4" id="KW-0245">EGF-like domain</keyword>
<evidence type="ECO:0000256" key="12">
    <source>
        <dbReference type="ARBA" id="ARBA00022989"/>
    </source>
</evidence>
<evidence type="ECO:0000256" key="1">
    <source>
        <dbReference type="ARBA" id="ARBA00004251"/>
    </source>
</evidence>
<dbReference type="PROSITE" id="PS50927">
    <property type="entry name" value="BULB_LECTIN"/>
    <property type="match status" value="1"/>
</dbReference>
<dbReference type="InterPro" id="IPR000858">
    <property type="entry name" value="S_locus_glycoprot_dom"/>
</dbReference>
<evidence type="ECO:0000256" key="7">
    <source>
        <dbReference type="ARBA" id="ARBA00022729"/>
    </source>
</evidence>
<evidence type="ECO:0000256" key="2">
    <source>
        <dbReference type="ARBA" id="ARBA00022475"/>
    </source>
</evidence>
<dbReference type="CDD" id="cd01098">
    <property type="entry name" value="PAN_AP_plant"/>
    <property type="match status" value="1"/>
</dbReference>
<dbReference type="Gene3D" id="1.10.510.10">
    <property type="entry name" value="Transferase(Phosphotransferase) domain 1"/>
    <property type="match status" value="1"/>
</dbReference>
<dbReference type="GO" id="GO:0005524">
    <property type="term" value="F:ATP binding"/>
    <property type="evidence" value="ECO:0007669"/>
    <property type="project" value="UniProtKB-UniRule"/>
</dbReference>
<dbReference type="GO" id="GO:0005886">
    <property type="term" value="C:plasma membrane"/>
    <property type="evidence" value="ECO:0007669"/>
    <property type="project" value="UniProtKB-SubCell"/>
</dbReference>
<comment type="subcellular location">
    <subcellularLocation>
        <location evidence="1">Cell membrane</location>
        <topology evidence="1">Single-pass type I membrane protein</topology>
    </subcellularLocation>
</comment>
<evidence type="ECO:0000256" key="14">
    <source>
        <dbReference type="ARBA" id="ARBA00023157"/>
    </source>
</evidence>
<evidence type="ECO:0000313" key="26">
    <source>
        <dbReference type="EnsemblPlants" id="cds.evm.model.02.2830"/>
    </source>
</evidence>
<evidence type="ECO:0000259" key="24">
    <source>
        <dbReference type="PROSITE" id="PS50927"/>
    </source>
</evidence>
<keyword evidence="7 22" id="KW-0732">Signal</keyword>
<reference evidence="26" key="1">
    <citation type="submission" date="2018-11" db="EMBL/GenBank/DDBJ databases">
        <authorList>
            <person name="Grassa J C."/>
        </authorList>
    </citation>
    <scope>NUCLEOTIDE SEQUENCE [LARGE SCALE GENOMIC DNA]</scope>
</reference>
<dbReference type="SMART" id="SM00473">
    <property type="entry name" value="PAN_AP"/>
    <property type="match status" value="1"/>
</dbReference>
<dbReference type="InterPro" id="IPR000719">
    <property type="entry name" value="Prot_kinase_dom"/>
</dbReference>
<dbReference type="FunFam" id="2.90.10.10:FF:000005">
    <property type="entry name" value="G-type lectin S-receptor-like serine/threonine-protein kinase"/>
    <property type="match status" value="1"/>
</dbReference>
<keyword evidence="11 19" id="KW-0067">ATP-binding</keyword>
<proteinExistence type="inferred from homology"/>
<evidence type="ECO:0000256" key="17">
    <source>
        <dbReference type="ARBA" id="ARBA00047899"/>
    </source>
</evidence>
<keyword evidence="27" id="KW-1185">Reference proteome</keyword>
<evidence type="ECO:0000256" key="19">
    <source>
        <dbReference type="PIRNR" id="PIRNR000641"/>
    </source>
</evidence>
<evidence type="ECO:0000313" key="27">
    <source>
        <dbReference type="Proteomes" id="UP000596661"/>
    </source>
</evidence>
<dbReference type="PANTHER" id="PTHR27002:SF981">
    <property type="entry name" value="NON-SPECIFIC SERINE_THREONINE PROTEIN KINASE"/>
    <property type="match status" value="1"/>
</dbReference>
<keyword evidence="2" id="KW-1003">Cell membrane</keyword>
<dbReference type="Pfam" id="PF00954">
    <property type="entry name" value="S_locus_glycop"/>
    <property type="match status" value="1"/>
</dbReference>
<reference evidence="26" key="2">
    <citation type="submission" date="2021-03" db="UniProtKB">
        <authorList>
            <consortium name="EnsemblPlants"/>
        </authorList>
    </citation>
    <scope>IDENTIFICATION</scope>
</reference>
<evidence type="ECO:0000256" key="22">
    <source>
        <dbReference type="SAM" id="SignalP"/>
    </source>
</evidence>
<dbReference type="CDD" id="cd00054">
    <property type="entry name" value="EGF_CA"/>
    <property type="match status" value="1"/>
</dbReference>
<feature type="domain" description="Bulb-type lectin" evidence="24">
    <location>
        <begin position="23"/>
        <end position="146"/>
    </location>
</feature>
<keyword evidence="5 19" id="KW-0808">Transferase</keyword>
<feature type="transmembrane region" description="Helical" evidence="21">
    <location>
        <begin position="442"/>
        <end position="465"/>
    </location>
</feature>
<evidence type="ECO:0000256" key="10">
    <source>
        <dbReference type="ARBA" id="ARBA00022777"/>
    </source>
</evidence>
<keyword evidence="16" id="KW-0325">Glycoprotein</keyword>
<dbReference type="Gene3D" id="3.30.200.20">
    <property type="entry name" value="Phosphorylase Kinase, domain 1"/>
    <property type="match status" value="1"/>
</dbReference>
<dbReference type="InterPro" id="IPR024171">
    <property type="entry name" value="SRK-like_kinase"/>
</dbReference>
<accession>A0A803NYW5</accession>
<dbReference type="Pfam" id="PF01453">
    <property type="entry name" value="B_lectin"/>
    <property type="match status" value="1"/>
</dbReference>